<evidence type="ECO:0000256" key="1">
    <source>
        <dbReference type="ARBA" id="ARBA00006336"/>
    </source>
</evidence>
<dbReference type="SUPFAM" id="SSF52499">
    <property type="entry name" value="Isochorismatase-like hydrolases"/>
    <property type="match status" value="1"/>
</dbReference>
<dbReference type="EMBL" id="ML213591">
    <property type="protein sequence ID" value="TFK43313.1"/>
    <property type="molecule type" value="Genomic_DNA"/>
</dbReference>
<feature type="domain" description="Isochorismatase-like" evidence="2">
    <location>
        <begin position="11"/>
        <end position="163"/>
    </location>
</feature>
<evidence type="ECO:0000313" key="4">
    <source>
        <dbReference type="Proteomes" id="UP000308652"/>
    </source>
</evidence>
<organism evidence="3 4">
    <name type="scientific">Crucibulum laeve</name>
    <dbReference type="NCBI Taxonomy" id="68775"/>
    <lineage>
        <taxon>Eukaryota</taxon>
        <taxon>Fungi</taxon>
        <taxon>Dikarya</taxon>
        <taxon>Basidiomycota</taxon>
        <taxon>Agaricomycotina</taxon>
        <taxon>Agaricomycetes</taxon>
        <taxon>Agaricomycetidae</taxon>
        <taxon>Agaricales</taxon>
        <taxon>Agaricineae</taxon>
        <taxon>Nidulariaceae</taxon>
        <taxon>Crucibulum</taxon>
    </lineage>
</organism>
<dbReference type="Pfam" id="PF00857">
    <property type="entry name" value="Isochorismatase"/>
    <property type="match status" value="1"/>
</dbReference>
<keyword evidence="4" id="KW-1185">Reference proteome</keyword>
<dbReference type="PANTHER" id="PTHR14119:SF3">
    <property type="entry name" value="ISOCHORISMATASE DOMAIN-CONTAINING PROTEIN 2"/>
    <property type="match status" value="1"/>
</dbReference>
<dbReference type="Proteomes" id="UP000308652">
    <property type="component" value="Unassembled WGS sequence"/>
</dbReference>
<name>A0A5C3MFA4_9AGAR</name>
<reference evidence="3 4" key="1">
    <citation type="journal article" date="2019" name="Nat. Ecol. Evol.">
        <title>Megaphylogeny resolves global patterns of mushroom evolution.</title>
        <authorList>
            <person name="Varga T."/>
            <person name="Krizsan K."/>
            <person name="Foldi C."/>
            <person name="Dima B."/>
            <person name="Sanchez-Garcia M."/>
            <person name="Sanchez-Ramirez S."/>
            <person name="Szollosi G.J."/>
            <person name="Szarkandi J.G."/>
            <person name="Papp V."/>
            <person name="Albert L."/>
            <person name="Andreopoulos W."/>
            <person name="Angelini C."/>
            <person name="Antonin V."/>
            <person name="Barry K.W."/>
            <person name="Bougher N.L."/>
            <person name="Buchanan P."/>
            <person name="Buyck B."/>
            <person name="Bense V."/>
            <person name="Catcheside P."/>
            <person name="Chovatia M."/>
            <person name="Cooper J."/>
            <person name="Damon W."/>
            <person name="Desjardin D."/>
            <person name="Finy P."/>
            <person name="Geml J."/>
            <person name="Haridas S."/>
            <person name="Hughes K."/>
            <person name="Justo A."/>
            <person name="Karasinski D."/>
            <person name="Kautmanova I."/>
            <person name="Kiss B."/>
            <person name="Kocsube S."/>
            <person name="Kotiranta H."/>
            <person name="LaButti K.M."/>
            <person name="Lechner B.E."/>
            <person name="Liimatainen K."/>
            <person name="Lipzen A."/>
            <person name="Lukacs Z."/>
            <person name="Mihaltcheva S."/>
            <person name="Morgado L.N."/>
            <person name="Niskanen T."/>
            <person name="Noordeloos M.E."/>
            <person name="Ohm R.A."/>
            <person name="Ortiz-Santana B."/>
            <person name="Ovrebo C."/>
            <person name="Racz N."/>
            <person name="Riley R."/>
            <person name="Savchenko A."/>
            <person name="Shiryaev A."/>
            <person name="Soop K."/>
            <person name="Spirin V."/>
            <person name="Szebenyi C."/>
            <person name="Tomsovsky M."/>
            <person name="Tulloss R.E."/>
            <person name="Uehling J."/>
            <person name="Grigoriev I.V."/>
            <person name="Vagvolgyi C."/>
            <person name="Papp T."/>
            <person name="Martin F.M."/>
            <person name="Miettinen O."/>
            <person name="Hibbett D.S."/>
            <person name="Nagy L.G."/>
        </authorList>
    </citation>
    <scope>NUCLEOTIDE SEQUENCE [LARGE SCALE GENOMIC DNA]</scope>
    <source>
        <strain evidence="3 4">CBS 166.37</strain>
    </source>
</reference>
<sequence length="229" mass="24616">MTIPKLDPRRTLFFLCDIQTKFRPAIYGYDQVIATANKMIKLAKILGCEVVATTQNARALGPIDPAIDIESLGPLLLGNFDKTAFSMVTPDVEKVLASRPAVDSVVVFGIESHICVLQTTLSLLARKYTPHIIADGVSSCNAFEIPIALNRLCTEGAVIGTSESVAFQLMGDASLPTFKAFSRFVKEEKDNTKQAGDYLLLGKTSGTSTPAKESEIANGGVVLELKSSM</sequence>
<protein>
    <submittedName>
        <fullName evidence="3">Isochorismatase-like protein</fullName>
    </submittedName>
</protein>
<dbReference type="InterPro" id="IPR036380">
    <property type="entry name" value="Isochorismatase-like_sf"/>
</dbReference>
<dbReference type="Gene3D" id="3.40.50.850">
    <property type="entry name" value="Isochorismatase-like"/>
    <property type="match status" value="1"/>
</dbReference>
<dbReference type="AlphaFoldDB" id="A0A5C3MFA4"/>
<dbReference type="InterPro" id="IPR000868">
    <property type="entry name" value="Isochorismatase-like_dom"/>
</dbReference>
<dbReference type="InterPro" id="IPR050993">
    <property type="entry name" value="Isochorismatase_domain"/>
</dbReference>
<evidence type="ECO:0000313" key="3">
    <source>
        <dbReference type="EMBL" id="TFK43313.1"/>
    </source>
</evidence>
<dbReference type="STRING" id="68775.A0A5C3MFA4"/>
<accession>A0A5C3MFA4</accession>
<dbReference type="PANTHER" id="PTHR14119">
    <property type="entry name" value="HYDROLASE"/>
    <property type="match status" value="1"/>
</dbReference>
<evidence type="ECO:0000259" key="2">
    <source>
        <dbReference type="Pfam" id="PF00857"/>
    </source>
</evidence>
<dbReference type="OrthoDB" id="269496at2759"/>
<comment type="similarity">
    <text evidence="1">Belongs to the isochorismatase family.</text>
</comment>
<proteinExistence type="inferred from homology"/>
<gene>
    <name evidence="3" type="ORF">BDQ12DRAFT_661999</name>
</gene>